<dbReference type="KEGG" id="sper:EW093_03400"/>
<dbReference type="RefSeq" id="WP_149567040.1">
    <property type="nucleotide sequence ID" value="NZ_CP035807.1"/>
</dbReference>
<dbReference type="InterPro" id="IPR052179">
    <property type="entry name" value="DD-CPase-like"/>
</dbReference>
<evidence type="ECO:0000259" key="1">
    <source>
        <dbReference type="Pfam" id="PF02557"/>
    </source>
</evidence>
<evidence type="ECO:0000313" key="2">
    <source>
        <dbReference type="EMBL" id="QEN03782.1"/>
    </source>
</evidence>
<proteinExistence type="predicted"/>
<dbReference type="InterPro" id="IPR003709">
    <property type="entry name" value="VanY-like_core_dom"/>
</dbReference>
<keyword evidence="2" id="KW-0378">Hydrolase</keyword>
<keyword evidence="2" id="KW-0645">Protease</keyword>
<organism evidence="2 3">
    <name type="scientific">Thiospirochaeta perfilievii</name>
    <dbReference type="NCBI Taxonomy" id="252967"/>
    <lineage>
        <taxon>Bacteria</taxon>
        <taxon>Pseudomonadati</taxon>
        <taxon>Spirochaetota</taxon>
        <taxon>Spirochaetia</taxon>
        <taxon>Spirochaetales</taxon>
        <taxon>Spirochaetaceae</taxon>
        <taxon>Thiospirochaeta</taxon>
    </lineage>
</organism>
<feature type="domain" description="D-alanyl-D-alanine carboxypeptidase-like core" evidence="1">
    <location>
        <begin position="106"/>
        <end position="225"/>
    </location>
</feature>
<dbReference type="GO" id="GO:0004180">
    <property type="term" value="F:carboxypeptidase activity"/>
    <property type="evidence" value="ECO:0007669"/>
    <property type="project" value="UniProtKB-KW"/>
</dbReference>
<dbReference type="InterPro" id="IPR058193">
    <property type="entry name" value="VanY/YodJ_core_dom"/>
</dbReference>
<dbReference type="Gene3D" id="3.30.1380.10">
    <property type="match status" value="1"/>
</dbReference>
<evidence type="ECO:0000313" key="3">
    <source>
        <dbReference type="Proteomes" id="UP000323824"/>
    </source>
</evidence>
<dbReference type="InterPro" id="IPR009045">
    <property type="entry name" value="Zn_M74/Hedgehog-like"/>
</dbReference>
<reference evidence="2 3" key="2">
    <citation type="submission" date="2019-09" db="EMBL/GenBank/DDBJ databases">
        <title>Complete Genome Sequence and Methylome Analysis of free living Spirochaetas.</title>
        <authorList>
            <person name="Leshcheva N."/>
            <person name="Mikheeva N."/>
        </authorList>
    </citation>
    <scope>NUCLEOTIDE SEQUENCE [LARGE SCALE GENOMIC DNA]</scope>
    <source>
        <strain evidence="2 3">P</strain>
    </source>
</reference>
<dbReference type="Pfam" id="PF02557">
    <property type="entry name" value="VanY"/>
    <property type="match status" value="1"/>
</dbReference>
<sequence length="260" mass="30404">MRNIFYITLYIVILSTSIYTQNLHNKFNINSDDLAKVIINEDEITKKAITTTPVNFLTLVDKLLNNSVDLTLVDKNHRLLENYIPPKMVNLSDFDLHTRYKTMLFAQYAIDDFIQMSNDAKKNNIDIFIASTYRSYGFQNRIFNNMKNFHGEEKAATIVAYPGASQHQLGTAVDFGTITTAYAYTDAGKWLKENSWKYGFTLSYPKGKESLTTYIWEPWHYRYIGPAGALIQRNYFNDIQQNFLIFWDKYSAFFLERHIH</sequence>
<protein>
    <submittedName>
        <fullName evidence="2">D-alanyl-D-alanine carboxypeptidase family protein</fullName>
    </submittedName>
</protein>
<reference evidence="2 3" key="1">
    <citation type="submission" date="2019-02" db="EMBL/GenBank/DDBJ databases">
        <authorList>
            <person name="Fomenkov A."/>
            <person name="Dubinina G."/>
            <person name="Grabovich M."/>
            <person name="Vincze T."/>
            <person name="Roberts R.J."/>
        </authorList>
    </citation>
    <scope>NUCLEOTIDE SEQUENCE [LARGE SCALE GENOMIC DNA]</scope>
    <source>
        <strain evidence="2 3">P</strain>
    </source>
</reference>
<name>A0A5C1QC36_9SPIO</name>
<keyword evidence="3" id="KW-1185">Reference proteome</keyword>
<accession>A0A5C1QC36</accession>
<gene>
    <name evidence="2" type="ORF">EW093_03400</name>
</gene>
<dbReference type="SUPFAM" id="SSF55166">
    <property type="entry name" value="Hedgehog/DD-peptidase"/>
    <property type="match status" value="1"/>
</dbReference>
<dbReference type="GO" id="GO:0006508">
    <property type="term" value="P:proteolysis"/>
    <property type="evidence" value="ECO:0007669"/>
    <property type="project" value="InterPro"/>
</dbReference>
<dbReference type="Proteomes" id="UP000323824">
    <property type="component" value="Chromosome"/>
</dbReference>
<dbReference type="AlphaFoldDB" id="A0A5C1QC36"/>
<dbReference type="CDD" id="cd14852">
    <property type="entry name" value="LD-carboxypeptidase"/>
    <property type="match status" value="1"/>
</dbReference>
<dbReference type="PANTHER" id="PTHR34385:SF1">
    <property type="entry name" value="PEPTIDOGLYCAN L-ALANYL-D-GLUTAMATE ENDOPEPTIDASE CWLK"/>
    <property type="match status" value="1"/>
</dbReference>
<dbReference type="EMBL" id="CP035807">
    <property type="protein sequence ID" value="QEN03782.1"/>
    <property type="molecule type" value="Genomic_DNA"/>
</dbReference>
<keyword evidence="2" id="KW-0121">Carboxypeptidase</keyword>
<dbReference type="OrthoDB" id="9792074at2"/>
<dbReference type="PANTHER" id="PTHR34385">
    <property type="entry name" value="D-ALANYL-D-ALANINE CARBOXYPEPTIDASE"/>
    <property type="match status" value="1"/>
</dbReference>